<protein>
    <submittedName>
        <fullName evidence="1">Uncharacterized protein</fullName>
    </submittedName>
</protein>
<comment type="caution">
    <text evidence="1">The sequence shown here is derived from an EMBL/GenBank/DDBJ whole genome shotgun (WGS) entry which is preliminary data.</text>
</comment>
<organism evidence="1 2">
    <name type="scientific">Elysia crispata</name>
    <name type="common">lettuce slug</name>
    <dbReference type="NCBI Taxonomy" id="231223"/>
    <lineage>
        <taxon>Eukaryota</taxon>
        <taxon>Metazoa</taxon>
        <taxon>Spiralia</taxon>
        <taxon>Lophotrochozoa</taxon>
        <taxon>Mollusca</taxon>
        <taxon>Gastropoda</taxon>
        <taxon>Heterobranchia</taxon>
        <taxon>Euthyneura</taxon>
        <taxon>Panpulmonata</taxon>
        <taxon>Sacoglossa</taxon>
        <taxon>Placobranchoidea</taxon>
        <taxon>Plakobranchidae</taxon>
        <taxon>Elysia</taxon>
    </lineage>
</organism>
<dbReference type="Proteomes" id="UP001283361">
    <property type="component" value="Unassembled WGS sequence"/>
</dbReference>
<name>A0AAE1CMX7_9GAST</name>
<proteinExistence type="predicted"/>
<sequence>MRIEDSEKAHVMRKTTVHFPISCFTAPSALILNTARTIRVSVLMSHFLCDNLTPVLMVPGSAFEVLPRFMVPLASGESLWEVDLYC</sequence>
<keyword evidence="2" id="KW-1185">Reference proteome</keyword>
<evidence type="ECO:0000313" key="1">
    <source>
        <dbReference type="EMBL" id="KAK3718995.1"/>
    </source>
</evidence>
<gene>
    <name evidence="1" type="ORF">RRG08_035253</name>
</gene>
<reference evidence="1" key="1">
    <citation type="journal article" date="2023" name="G3 (Bethesda)">
        <title>A reference genome for the long-term kleptoplast-retaining sea slug Elysia crispata morphotype clarki.</title>
        <authorList>
            <person name="Eastman K.E."/>
            <person name="Pendleton A.L."/>
            <person name="Shaikh M.A."/>
            <person name="Suttiyut T."/>
            <person name="Ogas R."/>
            <person name="Tomko P."/>
            <person name="Gavelis G."/>
            <person name="Widhalm J.R."/>
            <person name="Wisecaver J.H."/>
        </authorList>
    </citation>
    <scope>NUCLEOTIDE SEQUENCE</scope>
    <source>
        <strain evidence="1">ECLA1</strain>
    </source>
</reference>
<evidence type="ECO:0000313" key="2">
    <source>
        <dbReference type="Proteomes" id="UP001283361"/>
    </source>
</evidence>
<dbReference type="EMBL" id="JAWDGP010007421">
    <property type="protein sequence ID" value="KAK3718995.1"/>
    <property type="molecule type" value="Genomic_DNA"/>
</dbReference>
<dbReference type="AlphaFoldDB" id="A0AAE1CMX7"/>
<accession>A0AAE1CMX7</accession>